<reference evidence="1 2" key="1">
    <citation type="submission" date="2024-09" db="EMBL/GenBank/DDBJ databases">
        <title>Chromosome-scale assembly of Riccia sorocarpa.</title>
        <authorList>
            <person name="Paukszto L."/>
        </authorList>
    </citation>
    <scope>NUCLEOTIDE SEQUENCE [LARGE SCALE GENOMIC DNA]</scope>
    <source>
        <strain evidence="1">LP-2024</strain>
        <tissue evidence="1">Aerial parts of the thallus</tissue>
    </source>
</reference>
<name>A0ABD3GQW6_9MARC</name>
<dbReference type="AlphaFoldDB" id="A0ABD3GQW6"/>
<accession>A0ABD3GQW6</accession>
<keyword evidence="2" id="KW-1185">Reference proteome</keyword>
<gene>
    <name evidence="1" type="ORF">R1sor_024559</name>
</gene>
<evidence type="ECO:0000313" key="1">
    <source>
        <dbReference type="EMBL" id="KAL3681603.1"/>
    </source>
</evidence>
<dbReference type="Proteomes" id="UP001633002">
    <property type="component" value="Unassembled WGS sequence"/>
</dbReference>
<sequence length="89" mass="9239">MAEGRKPDTESHKQITAAMSLLEEVFSLRADISLMEVDGINTAIAPSPTHEGPSGTNAGDEVAWVLLSGGLELCRITGCKPLEGGLSGC</sequence>
<dbReference type="EMBL" id="JBJQOH010000007">
    <property type="protein sequence ID" value="KAL3681603.1"/>
    <property type="molecule type" value="Genomic_DNA"/>
</dbReference>
<evidence type="ECO:0000313" key="2">
    <source>
        <dbReference type="Proteomes" id="UP001633002"/>
    </source>
</evidence>
<comment type="caution">
    <text evidence="1">The sequence shown here is derived from an EMBL/GenBank/DDBJ whole genome shotgun (WGS) entry which is preliminary data.</text>
</comment>
<proteinExistence type="predicted"/>
<protein>
    <submittedName>
        <fullName evidence="1">Uncharacterized protein</fullName>
    </submittedName>
</protein>
<organism evidence="1 2">
    <name type="scientific">Riccia sorocarpa</name>
    <dbReference type="NCBI Taxonomy" id="122646"/>
    <lineage>
        <taxon>Eukaryota</taxon>
        <taxon>Viridiplantae</taxon>
        <taxon>Streptophyta</taxon>
        <taxon>Embryophyta</taxon>
        <taxon>Marchantiophyta</taxon>
        <taxon>Marchantiopsida</taxon>
        <taxon>Marchantiidae</taxon>
        <taxon>Marchantiales</taxon>
        <taxon>Ricciaceae</taxon>
        <taxon>Riccia</taxon>
    </lineage>
</organism>